<name>A0A225UQN1_9STRA</name>
<keyword evidence="3" id="KW-1185">Reference proteome</keyword>
<protein>
    <recommendedName>
        <fullName evidence="4">Polyprotein</fullName>
    </recommendedName>
</protein>
<accession>A0A225UQN1</accession>
<evidence type="ECO:0008006" key="4">
    <source>
        <dbReference type="Google" id="ProtNLM"/>
    </source>
</evidence>
<dbReference type="AlphaFoldDB" id="A0A225UQN1"/>
<feature type="region of interest" description="Disordered" evidence="1">
    <location>
        <begin position="125"/>
        <end position="153"/>
    </location>
</feature>
<dbReference type="EMBL" id="NBNE01013100">
    <property type="protein sequence ID" value="OWY95313.1"/>
    <property type="molecule type" value="Genomic_DNA"/>
</dbReference>
<evidence type="ECO:0000313" key="3">
    <source>
        <dbReference type="Proteomes" id="UP000198211"/>
    </source>
</evidence>
<dbReference type="Pfam" id="PF14223">
    <property type="entry name" value="Retrotran_gag_2"/>
    <property type="match status" value="1"/>
</dbReference>
<proteinExistence type="predicted"/>
<sequence length="189" mass="21371">MASSIILSALTEKLAAEVYLFDHPLTMLRHLRLAYNVKCSASVGTEKREYMSLYLADGDSMTEHIKTTKRVIGDLQEQRVLLSDEEKRQDFMQSLGPSWNGFVGVLEMCQTFEAMVTRCQAEAIRRDQQKNRRDQQKNRRSTNSGSKSNAAFSAEAAELHAELGTFVERVRWRARDVPNVRGDGDAVPS</sequence>
<gene>
    <name evidence="2" type="ORF">PHMEG_00034715</name>
</gene>
<organism evidence="2 3">
    <name type="scientific">Phytophthora megakarya</name>
    <dbReference type="NCBI Taxonomy" id="4795"/>
    <lineage>
        <taxon>Eukaryota</taxon>
        <taxon>Sar</taxon>
        <taxon>Stramenopiles</taxon>
        <taxon>Oomycota</taxon>
        <taxon>Peronosporomycetes</taxon>
        <taxon>Peronosporales</taxon>
        <taxon>Peronosporaceae</taxon>
        <taxon>Phytophthora</taxon>
    </lineage>
</organism>
<feature type="compositionally biased region" description="Basic and acidic residues" evidence="1">
    <location>
        <begin position="125"/>
        <end position="137"/>
    </location>
</feature>
<reference evidence="3" key="1">
    <citation type="submission" date="2017-03" db="EMBL/GenBank/DDBJ databases">
        <title>Phytopthora megakarya and P. palmivora, two closely related causual agents of cacao black pod achieved similar genome size and gene model numbers by different mechanisms.</title>
        <authorList>
            <person name="Ali S."/>
            <person name="Shao J."/>
            <person name="Larry D.J."/>
            <person name="Kronmiller B."/>
            <person name="Shen D."/>
            <person name="Strem M.D."/>
            <person name="Melnick R.L."/>
            <person name="Guiltinan M.J."/>
            <person name="Tyler B.M."/>
            <person name="Meinhardt L.W."/>
            <person name="Bailey B.A."/>
        </authorList>
    </citation>
    <scope>NUCLEOTIDE SEQUENCE [LARGE SCALE GENOMIC DNA]</scope>
    <source>
        <strain evidence="3">zdho120</strain>
    </source>
</reference>
<evidence type="ECO:0000313" key="2">
    <source>
        <dbReference type="EMBL" id="OWY95313.1"/>
    </source>
</evidence>
<dbReference type="Proteomes" id="UP000198211">
    <property type="component" value="Unassembled WGS sequence"/>
</dbReference>
<comment type="caution">
    <text evidence="2">The sequence shown here is derived from an EMBL/GenBank/DDBJ whole genome shotgun (WGS) entry which is preliminary data.</text>
</comment>
<dbReference type="OrthoDB" id="114941at2759"/>
<evidence type="ECO:0000256" key="1">
    <source>
        <dbReference type="SAM" id="MobiDB-lite"/>
    </source>
</evidence>